<feature type="region of interest" description="Disordered" evidence="2">
    <location>
        <begin position="547"/>
        <end position="569"/>
    </location>
</feature>
<reference evidence="3" key="1">
    <citation type="submission" date="2014-05" db="EMBL/GenBank/DDBJ databases">
        <title>The transcriptome of the halophilic microalga Tetraselmis sp. GSL018 isolated from the Great Salt Lake, Utah.</title>
        <authorList>
            <person name="Jinkerson R.E."/>
            <person name="D'Adamo S."/>
            <person name="Posewitz M.C."/>
        </authorList>
    </citation>
    <scope>NUCLEOTIDE SEQUENCE</scope>
    <source>
        <strain evidence="3">GSL018</strain>
    </source>
</reference>
<feature type="coiled-coil region" evidence="1">
    <location>
        <begin position="83"/>
        <end position="224"/>
    </location>
</feature>
<keyword evidence="1" id="KW-0175">Coiled coil</keyword>
<name>A0A061SNA0_9CHLO</name>
<organism evidence="3">
    <name type="scientific">Tetraselmis sp. GSL018</name>
    <dbReference type="NCBI Taxonomy" id="582737"/>
    <lineage>
        <taxon>Eukaryota</taxon>
        <taxon>Viridiplantae</taxon>
        <taxon>Chlorophyta</taxon>
        <taxon>core chlorophytes</taxon>
        <taxon>Chlorodendrophyceae</taxon>
        <taxon>Chlorodendrales</taxon>
        <taxon>Chlorodendraceae</taxon>
        <taxon>Tetraselmis</taxon>
    </lineage>
</organism>
<feature type="region of interest" description="Disordered" evidence="2">
    <location>
        <begin position="746"/>
        <end position="807"/>
    </location>
</feature>
<accession>A0A061SNA0</accession>
<dbReference type="EMBL" id="GBEZ01000337">
    <property type="protein sequence ID" value="JAC84544.1"/>
    <property type="molecule type" value="Transcribed_RNA"/>
</dbReference>
<protein>
    <submittedName>
        <fullName evidence="3">Uncharacterized protein</fullName>
    </submittedName>
</protein>
<feature type="coiled-coil region" evidence="1">
    <location>
        <begin position="15"/>
        <end position="56"/>
    </location>
</feature>
<evidence type="ECO:0000313" key="3">
    <source>
        <dbReference type="EMBL" id="JAC84544.1"/>
    </source>
</evidence>
<sequence length="852" mass="91558">MSSFQPRAYSKQGEFRDLLNLIDELKAELESRKEACKRLKAENLRVEKEKKDAEKHLFALETGRASTSTMGASAKQRAIQRAAKEQHRELQAMSMKAAKASEEAEGLRQALDEASERLKSLEEDVGALREERDAAREEGEELRDQLARVGWEKEQELNKLQAEKDREIEEKGNEAEQRLEAAYAEHGKELSQLSDHYETLEADKIALEELLRNREQELERATASVHSSKVSPEEVKWQVVSVSREGSVKEVSATEEFEFFSFETTLEIVLKGLSGEFFSETLFAIGSLSKPGIHSNFRIPKGTQPFLVLNTKLLVEVSQSSETGELIPLQDSELELRFFSAAETFLGVWTEGPRGDCKVAAFAAYLGEENTAIALFEVDDSNGGLAYSHGLLNCAPQKAQQPDLARGEFLVEISRMDGQRLEAARSSGMFNVGKRKVTRNDENGRERTFEVWQVIEGRAERTAELQGCGFRDVDAGAGAAHSPLSGAGAVAEAAIPLTPAPQPGGGRGPHGLKPFPLRRPSDGGQGSGVGELTACLRFVSAVPPLREPLEGRRSAGSDAEGVAEAPNHHPPMDAAAVPPESAAAAPPAKAAATLVEAAAAVRGCLRELLGMSPSPADDDEAVDRAEAAVDRARAELREAEASVRLCDASTARELGAACDSSADITAIAVSSQAAAAREAAEAAMAGARAAVVVLPGQCAVRRRQPQHREGAGLPVSAARGPLPGAHRCPPEARRCLRRRRLCRPGGAKGSMALGPRQGRGALPAGHRSSVPESNPGRGRQLRGRVRGRPREGYEAGRGPVRVRRGLPGTLRGASRWCAARRLRHPHVQGGPDEGGAAGGAPIWIRAACEEPS</sequence>
<dbReference type="AlphaFoldDB" id="A0A061SNA0"/>
<proteinExistence type="predicted"/>
<feature type="region of interest" description="Disordered" evidence="2">
    <location>
        <begin position="703"/>
        <end position="727"/>
    </location>
</feature>
<gene>
    <name evidence="3" type="ORF">TSPGSL018_734</name>
</gene>
<evidence type="ECO:0000256" key="1">
    <source>
        <dbReference type="SAM" id="Coils"/>
    </source>
</evidence>
<evidence type="ECO:0000256" key="2">
    <source>
        <dbReference type="SAM" id="MobiDB-lite"/>
    </source>
</evidence>